<accession>A0ABT7UXU3</accession>
<sequence length="569" mass="65294">MFSVRQRISTITQPRNGLISVKLFHEGKIDNDGIYIDLPSGTQQLVGLCVDYLTRFLGGIDKDEAFSIPLLGASMVGESKKAQHLIELINVNLDKETIISAYRLCGYDVAVRRSVTLFKLVDEIQIDENLISSIRILVQRTIQFLTGIGGITDSGVTFEGGYNKIISTGDCDFLTHDTLWDLKVSQDKKLRSQYTLQLAIYYLLGLRSIHHDRFKKIKKLGIINPLTLKTFIVNLTDIPKERLLTVALQVIGYDIKNHQLTGTNEAILADAKRACTFYFTDFDPCSYEDGIYDITVDDYCTYYKTLFPSWNKPKFKYTKSIKFLKHSGFYMFVSVSAKNVYSCFDGGRIYHLIKPLSYYYDNLPAYCHQVLKLFKPYWDALFTIANKLKTVPLSQEFEKQRYLERKKDESELSNSFQDYLKFRNAIGRFQGNVHGFIIDLDFFNHLYVNPLDGSVHAYCADNMKSRNVYKSPETLIKKNLPSLYPGFKKLLNTGELPLLENASRSLITTNNHKSTPAISSEDAESIHMKGTDIYSASSKLYKLQRIYQYHLVVKWYPEIMESIKQLNEG</sequence>
<protein>
    <submittedName>
        <fullName evidence="1">Uncharacterized protein</fullName>
    </submittedName>
</protein>
<organism evidence="1 2">
    <name type="scientific">Limosilactobacillus pontis</name>
    <dbReference type="NCBI Taxonomy" id="35787"/>
    <lineage>
        <taxon>Bacteria</taxon>
        <taxon>Bacillati</taxon>
        <taxon>Bacillota</taxon>
        <taxon>Bacilli</taxon>
        <taxon>Lactobacillales</taxon>
        <taxon>Lactobacillaceae</taxon>
        <taxon>Limosilactobacillus</taxon>
    </lineage>
</organism>
<dbReference type="RefSeq" id="WP_289586120.1">
    <property type="nucleotide sequence ID" value="NZ_JAUDDW010000014.1"/>
</dbReference>
<gene>
    <name evidence="1" type="ORF">QUW44_04965</name>
</gene>
<proteinExistence type="predicted"/>
<reference evidence="1 2" key="2">
    <citation type="submission" date="2023-06" db="EMBL/GenBank/DDBJ databases">
        <authorList>
            <person name="Zeman M."/>
            <person name="Kubasova T."/>
            <person name="Jahodarova E."/>
            <person name="Nykrynova M."/>
            <person name="Rychlik I."/>
        </authorList>
    </citation>
    <scope>NUCLEOTIDE SEQUENCE [LARGE SCALE GENOMIC DNA]</scope>
    <source>
        <strain evidence="1 2">161_Gplus</strain>
    </source>
</reference>
<evidence type="ECO:0000313" key="2">
    <source>
        <dbReference type="Proteomes" id="UP001529343"/>
    </source>
</evidence>
<name>A0ABT7UXU3_9LACO</name>
<reference evidence="2" key="1">
    <citation type="submission" date="2023-06" db="EMBL/GenBank/DDBJ databases">
        <title>Identification and characterization of horizontal gene transfer across gut microbiota members of farm animals based on homology search.</title>
        <authorList>
            <person name="Zeman M."/>
            <person name="Kubasova T."/>
            <person name="Jahodarova E."/>
            <person name="Nykrynova M."/>
            <person name="Rychlik I."/>
        </authorList>
    </citation>
    <scope>NUCLEOTIDE SEQUENCE [LARGE SCALE GENOMIC DNA]</scope>
    <source>
        <strain evidence="2">161_Gplus</strain>
    </source>
</reference>
<dbReference type="EMBL" id="JAUDDW010000014">
    <property type="protein sequence ID" value="MDM8266511.1"/>
    <property type="molecule type" value="Genomic_DNA"/>
</dbReference>
<comment type="caution">
    <text evidence="1">The sequence shown here is derived from an EMBL/GenBank/DDBJ whole genome shotgun (WGS) entry which is preliminary data.</text>
</comment>
<evidence type="ECO:0000313" key="1">
    <source>
        <dbReference type="EMBL" id="MDM8266511.1"/>
    </source>
</evidence>
<keyword evidence="2" id="KW-1185">Reference proteome</keyword>
<dbReference type="Proteomes" id="UP001529343">
    <property type="component" value="Unassembled WGS sequence"/>
</dbReference>